<organism evidence="1 2">
    <name type="scientific">Catharanthus roseus</name>
    <name type="common">Madagascar periwinkle</name>
    <name type="synonym">Vinca rosea</name>
    <dbReference type="NCBI Taxonomy" id="4058"/>
    <lineage>
        <taxon>Eukaryota</taxon>
        <taxon>Viridiplantae</taxon>
        <taxon>Streptophyta</taxon>
        <taxon>Embryophyta</taxon>
        <taxon>Tracheophyta</taxon>
        <taxon>Spermatophyta</taxon>
        <taxon>Magnoliopsida</taxon>
        <taxon>eudicotyledons</taxon>
        <taxon>Gunneridae</taxon>
        <taxon>Pentapetalae</taxon>
        <taxon>asterids</taxon>
        <taxon>lamiids</taxon>
        <taxon>Gentianales</taxon>
        <taxon>Apocynaceae</taxon>
        <taxon>Rauvolfioideae</taxon>
        <taxon>Vinceae</taxon>
        <taxon>Catharanthinae</taxon>
        <taxon>Catharanthus</taxon>
    </lineage>
</organism>
<name>A0ACC0ATS4_CATRO</name>
<proteinExistence type="predicted"/>
<sequence>MGKRLYIISSSKATVSLCLKVGNTASFPAPLSEPLRTPTRKPPVSKERRKLFLNTDRWMPISLTFLLIMKSPYQREASQGHEGGHGAAILHCSGTACLIKNKFLFFNKLWVSINRKSSMVEQ</sequence>
<evidence type="ECO:0000313" key="1">
    <source>
        <dbReference type="EMBL" id="KAI5664270.1"/>
    </source>
</evidence>
<evidence type="ECO:0000313" key="2">
    <source>
        <dbReference type="Proteomes" id="UP001060085"/>
    </source>
</evidence>
<dbReference type="Proteomes" id="UP001060085">
    <property type="component" value="Linkage Group LG05"/>
</dbReference>
<reference evidence="2" key="1">
    <citation type="journal article" date="2023" name="Nat. Plants">
        <title>Single-cell RNA sequencing provides a high-resolution roadmap for understanding the multicellular compartmentation of specialized metabolism.</title>
        <authorList>
            <person name="Sun S."/>
            <person name="Shen X."/>
            <person name="Li Y."/>
            <person name="Li Y."/>
            <person name="Wang S."/>
            <person name="Li R."/>
            <person name="Zhang H."/>
            <person name="Shen G."/>
            <person name="Guo B."/>
            <person name="Wei J."/>
            <person name="Xu J."/>
            <person name="St-Pierre B."/>
            <person name="Chen S."/>
            <person name="Sun C."/>
        </authorList>
    </citation>
    <scope>NUCLEOTIDE SEQUENCE [LARGE SCALE GENOMIC DNA]</scope>
</reference>
<dbReference type="EMBL" id="CM044705">
    <property type="protein sequence ID" value="KAI5664270.1"/>
    <property type="molecule type" value="Genomic_DNA"/>
</dbReference>
<comment type="caution">
    <text evidence="1">The sequence shown here is derived from an EMBL/GenBank/DDBJ whole genome shotgun (WGS) entry which is preliminary data.</text>
</comment>
<protein>
    <submittedName>
        <fullName evidence="1">Uncharacterized protein</fullName>
    </submittedName>
</protein>
<keyword evidence="2" id="KW-1185">Reference proteome</keyword>
<gene>
    <name evidence="1" type="ORF">M9H77_23593</name>
</gene>
<accession>A0ACC0ATS4</accession>